<evidence type="ECO:0000313" key="2">
    <source>
        <dbReference type="EMBL" id="MCF6137725.1"/>
    </source>
</evidence>
<evidence type="ECO:0000313" key="3">
    <source>
        <dbReference type="Proteomes" id="UP001649381"/>
    </source>
</evidence>
<name>A0ABS9H252_9BACL</name>
<dbReference type="EMBL" id="JAKIJS010000001">
    <property type="protein sequence ID" value="MCF6137725.1"/>
    <property type="molecule type" value="Genomic_DNA"/>
</dbReference>
<feature type="domain" description="Polymerase nucleotidyl transferase" evidence="1">
    <location>
        <begin position="51"/>
        <end position="97"/>
    </location>
</feature>
<organism evidence="2 3">
    <name type="scientific">Pseudalkalibacillus berkeleyi</name>
    <dbReference type="NCBI Taxonomy" id="1069813"/>
    <lineage>
        <taxon>Bacteria</taxon>
        <taxon>Bacillati</taxon>
        <taxon>Bacillota</taxon>
        <taxon>Bacilli</taxon>
        <taxon>Bacillales</taxon>
        <taxon>Fictibacillaceae</taxon>
        <taxon>Pseudalkalibacillus</taxon>
    </lineage>
</organism>
<gene>
    <name evidence="2" type="ORF">L2716_08280</name>
</gene>
<dbReference type="Gene3D" id="3.30.460.10">
    <property type="entry name" value="Beta Polymerase, domain 2"/>
    <property type="match status" value="1"/>
</dbReference>
<comment type="caution">
    <text evidence="2">The sequence shown here is derived from an EMBL/GenBank/DDBJ whole genome shotgun (WGS) entry which is preliminary data.</text>
</comment>
<dbReference type="RefSeq" id="WP_236333547.1">
    <property type="nucleotide sequence ID" value="NZ_JAKIJS010000001.1"/>
</dbReference>
<dbReference type="Proteomes" id="UP001649381">
    <property type="component" value="Unassembled WGS sequence"/>
</dbReference>
<dbReference type="InterPro" id="IPR043519">
    <property type="entry name" value="NT_sf"/>
</dbReference>
<dbReference type="Pfam" id="PF01909">
    <property type="entry name" value="NTP_transf_2"/>
    <property type="match status" value="1"/>
</dbReference>
<dbReference type="InterPro" id="IPR002934">
    <property type="entry name" value="Polymerase_NTP_transf_dom"/>
</dbReference>
<keyword evidence="3" id="KW-1185">Reference proteome</keyword>
<reference evidence="2 3" key="1">
    <citation type="submission" date="2022-01" db="EMBL/GenBank/DDBJ databases">
        <title>Alkalihalobacillus sp. EGI L200015, a novel bacterium isolated from a salt lake sediment.</title>
        <authorList>
            <person name="Gao L."/>
            <person name="Fang B.-Z."/>
            <person name="Li W.-J."/>
        </authorList>
    </citation>
    <scope>NUCLEOTIDE SEQUENCE [LARGE SCALE GENOMIC DNA]</scope>
    <source>
        <strain evidence="2 3">KCTC 12718</strain>
    </source>
</reference>
<protein>
    <submittedName>
        <fullName evidence="2">Nucleotidyltransferase</fullName>
    </submittedName>
</protein>
<proteinExistence type="predicted"/>
<evidence type="ECO:0000259" key="1">
    <source>
        <dbReference type="Pfam" id="PF01909"/>
    </source>
</evidence>
<dbReference type="SUPFAM" id="SSF81301">
    <property type="entry name" value="Nucleotidyltransferase"/>
    <property type="match status" value="1"/>
</dbReference>
<sequence length="280" mass="31853">MTQIKDIGFTCITNEQGIIVNESNLNKIGSNFRDAVNSILESLLACLSTKIHSVYLRGSLPRGLGIEGVSDIDILVITLSTLEKQERHNLKVIEEQAEQNFSFINGVETGVYSLEEVSDTNSFSIVSFMIKTYSVCLYGENLGLVLPNYKPDDKLANEHIVNLRSQILQAKDDLIGNDDQEDIQDCCTWIMKIIVRCGLAFVIMKENTYTRDLYPAYKLFSKHYPTKQEEMKIALNYAINPSLNNEELLSYLNSFGDWMIQESEEWLKVNNPQNIKHLPL</sequence>
<accession>A0ABS9H252</accession>